<evidence type="ECO:0000256" key="1">
    <source>
        <dbReference type="ARBA" id="ARBA00004180"/>
    </source>
</evidence>
<reference evidence="8 9" key="2">
    <citation type="submission" date="2018-11" db="EMBL/GenBank/DDBJ databases">
        <authorList>
            <consortium name="Pathogen Informatics"/>
        </authorList>
    </citation>
    <scope>NUCLEOTIDE SEQUENCE [LARGE SCALE GENOMIC DNA]</scope>
</reference>
<dbReference type="Pfam" id="PF01086">
    <property type="entry name" value="Clathrin_lg_ch"/>
    <property type="match status" value="1"/>
</dbReference>
<keyword evidence="9" id="KW-1185">Reference proteome</keyword>
<dbReference type="WBParaSite" id="GPUH_0002150501-mRNA-1">
    <property type="protein sequence ID" value="GPUH_0002150501-mRNA-1"/>
    <property type="gene ID" value="GPUH_0002150501"/>
</dbReference>
<dbReference type="GO" id="GO:0005198">
    <property type="term" value="F:structural molecule activity"/>
    <property type="evidence" value="ECO:0007669"/>
    <property type="project" value="InterPro"/>
</dbReference>
<dbReference type="GO" id="GO:0016192">
    <property type="term" value="P:vesicle-mediated transport"/>
    <property type="evidence" value="ECO:0007669"/>
    <property type="project" value="InterPro"/>
</dbReference>
<keyword evidence="4 6" id="KW-0168">Coated pit</keyword>
<evidence type="ECO:0000313" key="10">
    <source>
        <dbReference type="WBParaSite" id="GPUH_0002150501-mRNA-1"/>
    </source>
</evidence>
<comment type="subcellular location">
    <subcellularLocation>
        <location evidence="1 6">Cytoplasmic vesicle membrane</location>
        <topology evidence="1 6">Peripheral membrane protein</topology>
        <orientation evidence="1 6">Cytoplasmic side</orientation>
    </subcellularLocation>
    <subcellularLocation>
        <location evidence="6">Membrane</location>
        <location evidence="6">Coated pit</location>
        <topology evidence="6">Peripheral membrane protein</topology>
        <orientation evidence="6">Cytoplasmic side</orientation>
    </subcellularLocation>
    <text evidence="6">Cytoplasmic face of coated pits and vesicles.</text>
</comment>
<keyword evidence="5 6" id="KW-0968">Cytoplasmic vesicle</keyword>
<evidence type="ECO:0000256" key="6">
    <source>
        <dbReference type="RuleBase" id="RU363137"/>
    </source>
</evidence>
<evidence type="ECO:0000256" key="2">
    <source>
        <dbReference type="ARBA" id="ARBA00005263"/>
    </source>
</evidence>
<dbReference type="EMBL" id="UYRT01092696">
    <property type="protein sequence ID" value="VDN38318.1"/>
    <property type="molecule type" value="Genomic_DNA"/>
</dbReference>
<evidence type="ECO:0000256" key="7">
    <source>
        <dbReference type="SAM" id="MobiDB-lite"/>
    </source>
</evidence>
<feature type="region of interest" description="Disordered" evidence="7">
    <location>
        <begin position="38"/>
        <end position="92"/>
    </location>
</feature>
<evidence type="ECO:0000256" key="5">
    <source>
        <dbReference type="ARBA" id="ARBA00023329"/>
    </source>
</evidence>
<evidence type="ECO:0000313" key="8">
    <source>
        <dbReference type="EMBL" id="VDN38318.1"/>
    </source>
</evidence>
<gene>
    <name evidence="8" type="ORF">GPUH_LOCUS21478</name>
</gene>
<evidence type="ECO:0000256" key="3">
    <source>
        <dbReference type="ARBA" id="ARBA00023136"/>
    </source>
</evidence>
<dbReference type="GO" id="GO:0030130">
    <property type="term" value="C:clathrin coat of trans-Golgi network vesicle"/>
    <property type="evidence" value="ECO:0007669"/>
    <property type="project" value="InterPro"/>
</dbReference>
<dbReference type="OrthoDB" id="5512at2759"/>
<dbReference type="GO" id="GO:0006886">
    <property type="term" value="P:intracellular protein transport"/>
    <property type="evidence" value="ECO:0007669"/>
    <property type="project" value="InterPro"/>
</dbReference>
<dbReference type="Proteomes" id="UP000271098">
    <property type="component" value="Unassembled WGS sequence"/>
</dbReference>
<comment type="similarity">
    <text evidence="2 6">Belongs to the clathrin light chain family.</text>
</comment>
<proteinExistence type="inferred from homology"/>
<organism evidence="10">
    <name type="scientific">Gongylonema pulchrum</name>
    <dbReference type="NCBI Taxonomy" id="637853"/>
    <lineage>
        <taxon>Eukaryota</taxon>
        <taxon>Metazoa</taxon>
        <taxon>Ecdysozoa</taxon>
        <taxon>Nematoda</taxon>
        <taxon>Chromadorea</taxon>
        <taxon>Rhabditida</taxon>
        <taxon>Spirurina</taxon>
        <taxon>Spiruromorpha</taxon>
        <taxon>Spiruroidea</taxon>
        <taxon>Gongylonematidae</taxon>
        <taxon>Gongylonema</taxon>
    </lineage>
</organism>
<comment type="function">
    <text evidence="6">Clathrin is the major protein of the polyhedral coat of coated pits and vesicles.</text>
</comment>
<keyword evidence="3 6" id="KW-0472">Membrane</keyword>
<dbReference type="GO" id="GO:0030132">
    <property type="term" value="C:clathrin coat of coated pit"/>
    <property type="evidence" value="ECO:0007669"/>
    <property type="project" value="InterPro"/>
</dbReference>
<accession>A0A183EKI7</accession>
<dbReference type="AlphaFoldDB" id="A0A183EKI7"/>
<feature type="compositionally biased region" description="Polar residues" evidence="7">
    <location>
        <begin position="44"/>
        <end position="56"/>
    </location>
</feature>
<evidence type="ECO:0000313" key="9">
    <source>
        <dbReference type="Proteomes" id="UP000271098"/>
    </source>
</evidence>
<name>A0A183EKI7_9BILA</name>
<reference evidence="10" key="1">
    <citation type="submission" date="2016-06" db="UniProtKB">
        <authorList>
            <consortium name="WormBaseParasite"/>
        </authorList>
    </citation>
    <scope>IDENTIFICATION</scope>
</reference>
<sequence>MSDPVADFLAREQNVLAGIQDETLDVIAPAQRLLNNGILDSESDSITETAPISGTEESGLDLSALDGSVTGDGSQRTSPHSSVLDAKPEPEKIKKWREEQKLMLEKKALAMTANRTDFVTLFLLSTMVCEKHVRKNWVVVATAL</sequence>
<evidence type="ECO:0000256" key="4">
    <source>
        <dbReference type="ARBA" id="ARBA00023176"/>
    </source>
</evidence>
<feature type="compositionally biased region" description="Polar residues" evidence="7">
    <location>
        <begin position="71"/>
        <end position="81"/>
    </location>
</feature>
<dbReference type="InterPro" id="IPR000996">
    <property type="entry name" value="Clathrin_L-chain"/>
</dbReference>
<protein>
    <recommendedName>
        <fullName evidence="6">Clathrin light chain</fullName>
    </recommendedName>
</protein>